<keyword evidence="2" id="KW-1185">Reference proteome</keyword>
<organism evidence="1 2">
    <name type="scientific">Psophocarpus tetragonolobus</name>
    <name type="common">Winged bean</name>
    <name type="synonym">Dolichos tetragonolobus</name>
    <dbReference type="NCBI Taxonomy" id="3891"/>
    <lineage>
        <taxon>Eukaryota</taxon>
        <taxon>Viridiplantae</taxon>
        <taxon>Streptophyta</taxon>
        <taxon>Embryophyta</taxon>
        <taxon>Tracheophyta</taxon>
        <taxon>Spermatophyta</taxon>
        <taxon>Magnoliopsida</taxon>
        <taxon>eudicotyledons</taxon>
        <taxon>Gunneridae</taxon>
        <taxon>Pentapetalae</taxon>
        <taxon>rosids</taxon>
        <taxon>fabids</taxon>
        <taxon>Fabales</taxon>
        <taxon>Fabaceae</taxon>
        <taxon>Papilionoideae</taxon>
        <taxon>50 kb inversion clade</taxon>
        <taxon>NPAAA clade</taxon>
        <taxon>indigoferoid/millettioid clade</taxon>
        <taxon>Phaseoleae</taxon>
        <taxon>Psophocarpus</taxon>
    </lineage>
</organism>
<proteinExistence type="predicted"/>
<dbReference type="EMBL" id="JAYMYS010000006">
    <property type="protein sequence ID" value="KAK7389184.1"/>
    <property type="molecule type" value="Genomic_DNA"/>
</dbReference>
<gene>
    <name evidence="1" type="ORF">VNO78_24019</name>
</gene>
<name>A0AAN9S7S2_PSOTE</name>
<reference evidence="1 2" key="1">
    <citation type="submission" date="2024-01" db="EMBL/GenBank/DDBJ databases">
        <title>The genomes of 5 underutilized Papilionoideae crops provide insights into root nodulation and disease resistanc.</title>
        <authorList>
            <person name="Jiang F."/>
        </authorList>
    </citation>
    <scope>NUCLEOTIDE SEQUENCE [LARGE SCALE GENOMIC DNA]</scope>
    <source>
        <strain evidence="1">DUOXIRENSHENG_FW03</strain>
        <tissue evidence="1">Leaves</tissue>
    </source>
</reference>
<comment type="caution">
    <text evidence="1">The sequence shown here is derived from an EMBL/GenBank/DDBJ whole genome shotgun (WGS) entry which is preliminary data.</text>
</comment>
<dbReference type="Proteomes" id="UP001386955">
    <property type="component" value="Unassembled WGS sequence"/>
</dbReference>
<evidence type="ECO:0000313" key="1">
    <source>
        <dbReference type="EMBL" id="KAK7389184.1"/>
    </source>
</evidence>
<sequence length="104" mass="11966">MMKICFANAAENSGALISGWIDELAWIAVGCVESKSIARDTHLEHAQQEITPSSGSCWKINQLQVIFILYKVNRLKYEFRPWIAYWKMGFKEVCVAAEVRARWL</sequence>
<dbReference type="AlphaFoldDB" id="A0AAN9S7S2"/>
<accession>A0AAN9S7S2</accession>
<evidence type="ECO:0000313" key="2">
    <source>
        <dbReference type="Proteomes" id="UP001386955"/>
    </source>
</evidence>
<protein>
    <submittedName>
        <fullName evidence="1">Uncharacterized protein</fullName>
    </submittedName>
</protein>